<name>A0ABN9Y4P5_9DINO</name>
<sequence>MAVGGGLAFRETTVAKVLRTWLAVGFSFSRQKAHRGKFASRASTVLAVDSDGARAPIMPELAQHAWEDTVAFLNDSALAKRAAATLLWVRAFLRRKQGSVDRAPTADPHNGLGEQVAIKFDARARSQTSALLLLDSRGCRGQQLCEGLAALAGLRLWAHHWQGRRADVAVQSDFVLTLAMAMRCRTKGPAGTAAAARELALRIAEAARGPDAVAHAPGDFYLAADELSQCFCPASPRT</sequence>
<accession>A0ABN9Y4P5</accession>
<protein>
    <submittedName>
        <fullName evidence="1">Uncharacterized protein</fullName>
    </submittedName>
</protein>
<keyword evidence="2" id="KW-1185">Reference proteome</keyword>
<evidence type="ECO:0000313" key="2">
    <source>
        <dbReference type="Proteomes" id="UP001189429"/>
    </source>
</evidence>
<feature type="non-terminal residue" evidence="1">
    <location>
        <position position="238"/>
    </location>
</feature>
<organism evidence="1 2">
    <name type="scientific">Prorocentrum cordatum</name>
    <dbReference type="NCBI Taxonomy" id="2364126"/>
    <lineage>
        <taxon>Eukaryota</taxon>
        <taxon>Sar</taxon>
        <taxon>Alveolata</taxon>
        <taxon>Dinophyceae</taxon>
        <taxon>Prorocentrales</taxon>
        <taxon>Prorocentraceae</taxon>
        <taxon>Prorocentrum</taxon>
    </lineage>
</organism>
<dbReference type="EMBL" id="CAUYUJ010021760">
    <property type="protein sequence ID" value="CAK0906874.1"/>
    <property type="molecule type" value="Genomic_DNA"/>
</dbReference>
<reference evidence="1" key="1">
    <citation type="submission" date="2023-10" db="EMBL/GenBank/DDBJ databases">
        <authorList>
            <person name="Chen Y."/>
            <person name="Shah S."/>
            <person name="Dougan E. K."/>
            <person name="Thang M."/>
            <person name="Chan C."/>
        </authorList>
    </citation>
    <scope>NUCLEOTIDE SEQUENCE [LARGE SCALE GENOMIC DNA]</scope>
</reference>
<proteinExistence type="predicted"/>
<evidence type="ECO:0000313" key="1">
    <source>
        <dbReference type="EMBL" id="CAK0906874.1"/>
    </source>
</evidence>
<dbReference type="Proteomes" id="UP001189429">
    <property type="component" value="Unassembled WGS sequence"/>
</dbReference>
<comment type="caution">
    <text evidence="1">The sequence shown here is derived from an EMBL/GenBank/DDBJ whole genome shotgun (WGS) entry which is preliminary data.</text>
</comment>
<gene>
    <name evidence="1" type="ORF">PCOR1329_LOCUS82054</name>
</gene>